<evidence type="ECO:0000313" key="2">
    <source>
        <dbReference type="EMBL" id="KAK3276966.1"/>
    </source>
</evidence>
<feature type="compositionally biased region" description="Pro residues" evidence="1">
    <location>
        <begin position="102"/>
        <end position="111"/>
    </location>
</feature>
<proteinExistence type="predicted"/>
<gene>
    <name evidence="2" type="ORF">CYMTET_14997</name>
</gene>
<name>A0AAE0GGF1_9CHLO</name>
<protein>
    <submittedName>
        <fullName evidence="2">Uncharacterized protein</fullName>
    </submittedName>
</protein>
<organism evidence="2 3">
    <name type="scientific">Cymbomonas tetramitiformis</name>
    <dbReference type="NCBI Taxonomy" id="36881"/>
    <lineage>
        <taxon>Eukaryota</taxon>
        <taxon>Viridiplantae</taxon>
        <taxon>Chlorophyta</taxon>
        <taxon>Pyramimonadophyceae</taxon>
        <taxon>Pyramimonadales</taxon>
        <taxon>Pyramimonadaceae</taxon>
        <taxon>Cymbomonas</taxon>
    </lineage>
</organism>
<evidence type="ECO:0000313" key="3">
    <source>
        <dbReference type="Proteomes" id="UP001190700"/>
    </source>
</evidence>
<dbReference type="Proteomes" id="UP001190700">
    <property type="component" value="Unassembled WGS sequence"/>
</dbReference>
<dbReference type="AlphaFoldDB" id="A0AAE0GGF1"/>
<reference evidence="2 3" key="1">
    <citation type="journal article" date="2015" name="Genome Biol. Evol.">
        <title>Comparative Genomics of a Bacterivorous Green Alga Reveals Evolutionary Causalities and Consequences of Phago-Mixotrophic Mode of Nutrition.</title>
        <authorList>
            <person name="Burns J.A."/>
            <person name="Paasch A."/>
            <person name="Narechania A."/>
            <person name="Kim E."/>
        </authorList>
    </citation>
    <scope>NUCLEOTIDE SEQUENCE [LARGE SCALE GENOMIC DNA]</scope>
    <source>
        <strain evidence="2 3">PLY_AMNH</strain>
    </source>
</reference>
<dbReference type="EMBL" id="LGRX02006297">
    <property type="protein sequence ID" value="KAK3276966.1"/>
    <property type="molecule type" value="Genomic_DNA"/>
</dbReference>
<feature type="region of interest" description="Disordered" evidence="1">
    <location>
        <begin position="89"/>
        <end position="111"/>
    </location>
</feature>
<keyword evidence="3" id="KW-1185">Reference proteome</keyword>
<sequence>MVQLVPVDGQEIPHVVLDLFKDAIDGIPLRSTPRCVPAVLLTRWSSTSYLIIKESATDACEEDNLEAARSMAKLTLEIAVSIGRMTASHRSGKASSNLRPAHPCPPACMSN</sequence>
<accession>A0AAE0GGF1</accession>
<evidence type="ECO:0000256" key="1">
    <source>
        <dbReference type="SAM" id="MobiDB-lite"/>
    </source>
</evidence>
<comment type="caution">
    <text evidence="2">The sequence shown here is derived from an EMBL/GenBank/DDBJ whole genome shotgun (WGS) entry which is preliminary data.</text>
</comment>